<organism evidence="2 3">
    <name type="scientific">Anaerocellum danielii</name>
    <dbReference type="NCBI Taxonomy" id="1387557"/>
    <lineage>
        <taxon>Bacteria</taxon>
        <taxon>Bacillati</taxon>
        <taxon>Bacillota</taxon>
        <taxon>Bacillota incertae sedis</taxon>
        <taxon>Caldicellulosiruptorales</taxon>
        <taxon>Caldicellulosiruptoraceae</taxon>
        <taxon>Anaerocellum</taxon>
    </lineage>
</organism>
<dbReference type="Proteomes" id="UP001322744">
    <property type="component" value="Chromosome"/>
</dbReference>
<keyword evidence="1" id="KW-0812">Transmembrane</keyword>
<keyword evidence="1" id="KW-0472">Membrane</keyword>
<proteinExistence type="predicted"/>
<dbReference type="EMBL" id="CP139957">
    <property type="protein sequence ID" value="WPX09454.1"/>
    <property type="molecule type" value="Genomic_DNA"/>
</dbReference>
<dbReference type="RefSeq" id="WP_045174168.1">
    <property type="nucleotide sequence ID" value="NZ_CP139957.1"/>
</dbReference>
<feature type="transmembrane region" description="Helical" evidence="1">
    <location>
        <begin position="109"/>
        <end position="131"/>
    </location>
</feature>
<reference evidence="2 3" key="1">
    <citation type="submission" date="2023-12" db="EMBL/GenBank/DDBJ databases">
        <authorList>
            <person name="Manesh M.J.H."/>
            <person name="Bing R.G."/>
            <person name="Willard D.J."/>
            <person name="Kelly R.M."/>
        </authorList>
    </citation>
    <scope>NUCLEOTIDE SEQUENCE [LARGE SCALE GENOMIC DNA]</scope>
    <source>
        <strain evidence="2 3">DSM 8977</strain>
    </source>
</reference>
<evidence type="ECO:0000256" key="1">
    <source>
        <dbReference type="SAM" id="Phobius"/>
    </source>
</evidence>
<name>A0ABZ0U1S4_9FIRM</name>
<feature type="transmembrane region" description="Helical" evidence="1">
    <location>
        <begin position="12"/>
        <end position="30"/>
    </location>
</feature>
<protein>
    <submittedName>
        <fullName evidence="2">Uncharacterized protein</fullName>
    </submittedName>
</protein>
<evidence type="ECO:0000313" key="3">
    <source>
        <dbReference type="Proteomes" id="UP001322744"/>
    </source>
</evidence>
<keyword evidence="1" id="KW-1133">Transmembrane helix</keyword>
<accession>A0ABZ0U1S4</accession>
<evidence type="ECO:0000313" key="2">
    <source>
        <dbReference type="EMBL" id="WPX09454.1"/>
    </source>
</evidence>
<gene>
    <name evidence="2" type="ORF">SOJ16_000663</name>
</gene>
<sequence>MSLSAKVTRILLFILTIVDPILLLFSYYVFAGLGDYPIANILLGYLIALGLIGIPALFIGRWNAKRVEDGSGYNLPFFLACVVFVGNILAATLVGIVSSKIKPMPEEAFALRFSGAIAINMDIVALFLFIYSKVL</sequence>
<keyword evidence="3" id="KW-1185">Reference proteome</keyword>
<feature type="transmembrane region" description="Helical" evidence="1">
    <location>
        <begin position="72"/>
        <end position="97"/>
    </location>
</feature>
<feature type="transmembrane region" description="Helical" evidence="1">
    <location>
        <begin position="36"/>
        <end position="60"/>
    </location>
</feature>